<evidence type="ECO:0000313" key="8">
    <source>
        <dbReference type="Proteomes" id="UP001057498"/>
    </source>
</evidence>
<dbReference type="SUPFAM" id="SSF141868">
    <property type="entry name" value="EAL domain-like"/>
    <property type="match status" value="1"/>
</dbReference>
<dbReference type="EMBL" id="AP025730">
    <property type="protein sequence ID" value="BDI05030.1"/>
    <property type="molecule type" value="Genomic_DNA"/>
</dbReference>
<protein>
    <recommendedName>
        <fullName evidence="9">EAL domain-containing protein</fullName>
    </recommendedName>
</protein>
<evidence type="ECO:0000313" key="7">
    <source>
        <dbReference type="EMBL" id="BDI05030.1"/>
    </source>
</evidence>
<dbReference type="InterPro" id="IPR000700">
    <property type="entry name" value="PAS-assoc_C"/>
</dbReference>
<evidence type="ECO:0000256" key="1">
    <source>
        <dbReference type="SAM" id="MobiDB-lite"/>
    </source>
</evidence>
<dbReference type="Gene3D" id="3.20.20.450">
    <property type="entry name" value="EAL domain"/>
    <property type="match status" value="1"/>
</dbReference>
<dbReference type="InterPro" id="IPR035965">
    <property type="entry name" value="PAS-like_dom_sf"/>
</dbReference>
<feature type="region of interest" description="Disordered" evidence="1">
    <location>
        <begin position="1"/>
        <end position="23"/>
    </location>
</feature>
<dbReference type="InterPro" id="IPR043128">
    <property type="entry name" value="Rev_trsase/Diguanyl_cyclase"/>
</dbReference>
<feature type="transmembrane region" description="Helical" evidence="2">
    <location>
        <begin position="162"/>
        <end position="182"/>
    </location>
</feature>
<dbReference type="Gene3D" id="3.30.450.20">
    <property type="entry name" value="PAS domain"/>
    <property type="match status" value="1"/>
</dbReference>
<dbReference type="PANTHER" id="PTHR44757">
    <property type="entry name" value="DIGUANYLATE CYCLASE DGCP"/>
    <property type="match status" value="1"/>
</dbReference>
<evidence type="ECO:0000259" key="6">
    <source>
        <dbReference type="PROSITE" id="PS50887"/>
    </source>
</evidence>
<dbReference type="InterPro" id="IPR000014">
    <property type="entry name" value="PAS"/>
</dbReference>
<keyword evidence="2" id="KW-0472">Membrane</keyword>
<dbReference type="SUPFAM" id="SSF55073">
    <property type="entry name" value="Nucleotide cyclase"/>
    <property type="match status" value="1"/>
</dbReference>
<keyword evidence="2" id="KW-0812">Transmembrane</keyword>
<dbReference type="RefSeq" id="WP_251973103.1">
    <property type="nucleotide sequence ID" value="NZ_AP025730.1"/>
</dbReference>
<accession>A0ABM7YL13</accession>
<feature type="transmembrane region" description="Helical" evidence="2">
    <location>
        <begin position="83"/>
        <end position="102"/>
    </location>
</feature>
<dbReference type="Proteomes" id="UP001057498">
    <property type="component" value="Chromosome"/>
</dbReference>
<dbReference type="PANTHER" id="PTHR44757:SF2">
    <property type="entry name" value="BIOFILM ARCHITECTURE MAINTENANCE PROTEIN MBAA"/>
    <property type="match status" value="1"/>
</dbReference>
<sequence>MTTTQARDAQAIRRPPPGQGQADPSVLRLLSVIATAGALANLGLMALRLVTAGQVDMNVGISGAFLATSLLVLWLLRNGHPRAAAQLLLWGGWSLNTAFVWMHGGVHNVNWTTFLVLISGAAWMLGQRTTLLMTGATAALYGLAAWAEGRGWVGTAVRDSELIVAFYFCIMFALAAAMGLAARHSYRLRIDRERRTSAELAEREFELRKFSQVIEQSPEGVLITDTRGRVEYANPAALSRLGRDADQALGADVRSLGAMNLDPDSHDAILQTLACGQAWRGELRGQHVDGSVRIEATRVSPLRQPDGGITHHVWLRQDITARREAEARLHHLARHDPVTGLPNRSQLEERLGQVLRQNRLQGRHAALVHLNIDRFKTVNEARGQAAGDALLHALGVRLSALAGSERLVARLGTDEFATLLPDLDADAAAAGHQAYAFASQMQDALLEPLTLDSAGDQVTVSASIGIALCPDGHGQETGSSEQGAAQVLRHATTALNQAKAHGGAQIAFFESAMGDAAEQRFRIDRDLRQALVEDQLRLYLQPQVDTSGRWTGAEALVRWQHPVQGLVSPGVFIPIAEESDLIVSLGRWVVTEAMRLIAEQARAGRSLPLSINLSPRQFRQPDFVTWMQQLLAEHAIDPHLLTLEITEGLVIGNVEQTIERMQALRALGLHFSIDDFGTGYSSLAYLKRLPISELKIDRSFIQDVTRRADDAALVETILSVASHMGLKVVAEGVEEPAQTQFLAARAEGVILQGYFYGRPGPAEEWLARWAADGSLPALPALPPRQPVRETMPAALVD</sequence>
<organism evidence="7 8">
    <name type="scientific">Sphaerotilus microaerophilus</name>
    <dbReference type="NCBI Taxonomy" id="2914710"/>
    <lineage>
        <taxon>Bacteria</taxon>
        <taxon>Pseudomonadati</taxon>
        <taxon>Pseudomonadota</taxon>
        <taxon>Betaproteobacteria</taxon>
        <taxon>Burkholderiales</taxon>
        <taxon>Sphaerotilaceae</taxon>
        <taxon>Sphaerotilus</taxon>
    </lineage>
</organism>
<dbReference type="PROSITE" id="PS50112">
    <property type="entry name" value="PAS"/>
    <property type="match status" value="1"/>
</dbReference>
<dbReference type="PROSITE" id="PS50883">
    <property type="entry name" value="EAL"/>
    <property type="match status" value="1"/>
</dbReference>
<dbReference type="Pfam" id="PF00563">
    <property type="entry name" value="EAL"/>
    <property type="match status" value="1"/>
</dbReference>
<dbReference type="NCBIfam" id="TIGR00254">
    <property type="entry name" value="GGDEF"/>
    <property type="match status" value="1"/>
</dbReference>
<dbReference type="InterPro" id="IPR035919">
    <property type="entry name" value="EAL_sf"/>
</dbReference>
<feature type="transmembrane region" description="Helical" evidence="2">
    <location>
        <begin position="26"/>
        <end position="47"/>
    </location>
</feature>
<name>A0ABM7YL13_9BURK</name>
<dbReference type="Gene3D" id="3.30.70.270">
    <property type="match status" value="1"/>
</dbReference>
<dbReference type="InterPro" id="IPR001633">
    <property type="entry name" value="EAL_dom"/>
</dbReference>
<dbReference type="InterPro" id="IPR000160">
    <property type="entry name" value="GGDEF_dom"/>
</dbReference>
<dbReference type="Pfam" id="PF08448">
    <property type="entry name" value="PAS_4"/>
    <property type="match status" value="1"/>
</dbReference>
<dbReference type="InterPro" id="IPR029787">
    <property type="entry name" value="Nucleotide_cyclase"/>
</dbReference>
<dbReference type="PROSITE" id="PS50113">
    <property type="entry name" value="PAC"/>
    <property type="match status" value="1"/>
</dbReference>
<evidence type="ECO:0000256" key="2">
    <source>
        <dbReference type="SAM" id="Phobius"/>
    </source>
</evidence>
<dbReference type="Pfam" id="PF00990">
    <property type="entry name" value="GGDEF"/>
    <property type="match status" value="1"/>
</dbReference>
<dbReference type="SUPFAM" id="SSF55785">
    <property type="entry name" value="PYP-like sensor domain (PAS domain)"/>
    <property type="match status" value="1"/>
</dbReference>
<feature type="transmembrane region" description="Helical" evidence="2">
    <location>
        <begin position="59"/>
        <end position="76"/>
    </location>
</feature>
<gene>
    <name evidence="7" type="ORF">CATMQ487_20000</name>
</gene>
<evidence type="ECO:0008006" key="9">
    <source>
        <dbReference type="Google" id="ProtNLM"/>
    </source>
</evidence>
<feature type="domain" description="EAL" evidence="5">
    <location>
        <begin position="520"/>
        <end position="773"/>
    </location>
</feature>
<dbReference type="CDD" id="cd00130">
    <property type="entry name" value="PAS"/>
    <property type="match status" value="1"/>
</dbReference>
<dbReference type="CDD" id="cd01948">
    <property type="entry name" value="EAL"/>
    <property type="match status" value="1"/>
</dbReference>
<evidence type="ECO:0000259" key="5">
    <source>
        <dbReference type="PROSITE" id="PS50883"/>
    </source>
</evidence>
<dbReference type="SMART" id="SM00052">
    <property type="entry name" value="EAL"/>
    <property type="match status" value="1"/>
</dbReference>
<dbReference type="SMART" id="SM00267">
    <property type="entry name" value="GGDEF"/>
    <property type="match status" value="1"/>
</dbReference>
<dbReference type="InterPro" id="IPR013656">
    <property type="entry name" value="PAS_4"/>
</dbReference>
<feature type="transmembrane region" description="Helical" evidence="2">
    <location>
        <begin position="130"/>
        <end position="147"/>
    </location>
</feature>
<dbReference type="CDD" id="cd01949">
    <property type="entry name" value="GGDEF"/>
    <property type="match status" value="1"/>
</dbReference>
<feature type="domain" description="PAS" evidence="3">
    <location>
        <begin position="206"/>
        <end position="273"/>
    </location>
</feature>
<dbReference type="NCBIfam" id="TIGR00229">
    <property type="entry name" value="sensory_box"/>
    <property type="match status" value="1"/>
</dbReference>
<evidence type="ECO:0000259" key="4">
    <source>
        <dbReference type="PROSITE" id="PS50113"/>
    </source>
</evidence>
<dbReference type="SMART" id="SM00091">
    <property type="entry name" value="PAS"/>
    <property type="match status" value="1"/>
</dbReference>
<keyword evidence="2" id="KW-1133">Transmembrane helix</keyword>
<feature type="domain" description="PAC" evidence="4">
    <location>
        <begin position="279"/>
        <end position="331"/>
    </location>
</feature>
<keyword evidence="8" id="KW-1185">Reference proteome</keyword>
<proteinExistence type="predicted"/>
<dbReference type="InterPro" id="IPR052155">
    <property type="entry name" value="Biofilm_reg_signaling"/>
</dbReference>
<dbReference type="PROSITE" id="PS50887">
    <property type="entry name" value="GGDEF"/>
    <property type="match status" value="1"/>
</dbReference>
<evidence type="ECO:0000259" key="3">
    <source>
        <dbReference type="PROSITE" id="PS50112"/>
    </source>
</evidence>
<feature type="domain" description="GGDEF" evidence="6">
    <location>
        <begin position="363"/>
        <end position="511"/>
    </location>
</feature>
<reference evidence="7" key="1">
    <citation type="submission" date="2022-04" db="EMBL/GenBank/DDBJ databases">
        <title>Whole genome sequence of Sphaerotilus sp. FB-5.</title>
        <authorList>
            <person name="Takeda M."/>
            <person name="Narihara S."/>
            <person name="Akimoto M."/>
            <person name="Akimoto R."/>
            <person name="Nishiyashiki S."/>
            <person name="Murakami T."/>
        </authorList>
    </citation>
    <scope>NUCLEOTIDE SEQUENCE</scope>
    <source>
        <strain evidence="7">FB-5</strain>
    </source>
</reference>